<evidence type="ECO:0000313" key="1">
    <source>
        <dbReference type="EMBL" id="GAI42524.1"/>
    </source>
</evidence>
<reference evidence="1" key="1">
    <citation type="journal article" date="2014" name="Front. Microbiol.">
        <title>High frequency of phylogenetically diverse reductive dehalogenase-homologous genes in deep subseafloor sedimentary metagenomes.</title>
        <authorList>
            <person name="Kawai M."/>
            <person name="Futagami T."/>
            <person name="Toyoda A."/>
            <person name="Takaki Y."/>
            <person name="Nishi S."/>
            <person name="Hori S."/>
            <person name="Arai W."/>
            <person name="Tsubouchi T."/>
            <person name="Morono Y."/>
            <person name="Uchiyama I."/>
            <person name="Ito T."/>
            <person name="Fujiyama A."/>
            <person name="Inagaki F."/>
            <person name="Takami H."/>
        </authorList>
    </citation>
    <scope>NUCLEOTIDE SEQUENCE</scope>
    <source>
        <strain evidence="1">Expedition CK06-06</strain>
    </source>
</reference>
<gene>
    <name evidence="1" type="ORF">S06H3_50346</name>
</gene>
<dbReference type="AlphaFoldDB" id="X1QGY1"/>
<comment type="caution">
    <text evidence="1">The sequence shown here is derived from an EMBL/GenBank/DDBJ whole genome shotgun (WGS) entry which is preliminary data.</text>
</comment>
<proteinExistence type="predicted"/>
<sequence>AELGQRALDALRAEFEKGEEGFPVPETYFLVAILSGIYMKLQNFDRCVNLINLGSNNFDDAFYEWSFDELTEAHDWAFSFIEHGENVSFARGLLQRPDYQEFIDRMKKAEESHQRLEWRQIRFEKALEGVGDKTSLEEVRSQLTAKNPWLEEAANPGSVLNAEFLFQQLKKTNWGEVVMGYSNAVEEELKEFIYKKYLAFVAGQSDMNYAQESQRQNNPGSVLYFIASMVASKMKDRLWDSFVKATMPEHHD</sequence>
<feature type="non-terminal residue" evidence="1">
    <location>
        <position position="252"/>
    </location>
</feature>
<accession>X1QGY1</accession>
<dbReference type="EMBL" id="BARV01031871">
    <property type="protein sequence ID" value="GAI42524.1"/>
    <property type="molecule type" value="Genomic_DNA"/>
</dbReference>
<feature type="non-terminal residue" evidence="1">
    <location>
        <position position="1"/>
    </location>
</feature>
<name>X1QGY1_9ZZZZ</name>
<protein>
    <submittedName>
        <fullName evidence="1">Uncharacterized protein</fullName>
    </submittedName>
</protein>
<organism evidence="1">
    <name type="scientific">marine sediment metagenome</name>
    <dbReference type="NCBI Taxonomy" id="412755"/>
    <lineage>
        <taxon>unclassified sequences</taxon>
        <taxon>metagenomes</taxon>
        <taxon>ecological metagenomes</taxon>
    </lineage>
</organism>